<sequence length="247" mass="26847">MCPLSERENQKVENQKKIDNRKRAGSGGGPDCKLTEVDKAVIDVIGRQFPLVIGLDCSETLHVGIQGLEKWKIPEKIRRPAASSGSIPTCENPGVTRPGIEPCPPWWDASSLTALPPQLNVGLWWVYSSGVEKFGQLLPSRADGSEVKNERAGKTGDPRENPPTRCIVRNDSQLASHQGDPGSIHVGSPDFHTWELCRTMPSVCGFSRGSPVSPSLSFRCRSILTSITLIGSQDLAVKSCPNIFTHP</sequence>
<feature type="compositionally biased region" description="Basic and acidic residues" evidence="1">
    <location>
        <begin position="1"/>
        <end position="22"/>
    </location>
</feature>
<comment type="caution">
    <text evidence="2">The sequence shown here is derived from an EMBL/GenBank/DDBJ whole genome shotgun (WGS) entry which is preliminary data.</text>
</comment>
<reference evidence="2 3" key="1">
    <citation type="submission" date="2023-02" db="EMBL/GenBank/DDBJ databases">
        <title>LHISI_Scaffold_Assembly.</title>
        <authorList>
            <person name="Stuart O.P."/>
            <person name="Cleave R."/>
            <person name="Magrath M.J.L."/>
            <person name="Mikheyev A.S."/>
        </authorList>
    </citation>
    <scope>NUCLEOTIDE SEQUENCE [LARGE SCALE GENOMIC DNA]</scope>
    <source>
        <strain evidence="2">Daus_M_001</strain>
        <tissue evidence="2">Leg muscle</tissue>
    </source>
</reference>
<accession>A0ABQ9IC51</accession>
<evidence type="ECO:0000313" key="3">
    <source>
        <dbReference type="Proteomes" id="UP001159363"/>
    </source>
</evidence>
<dbReference type="Proteomes" id="UP001159363">
    <property type="component" value="Chromosome 2"/>
</dbReference>
<evidence type="ECO:0000256" key="1">
    <source>
        <dbReference type="SAM" id="MobiDB-lite"/>
    </source>
</evidence>
<name>A0ABQ9IC51_9NEOP</name>
<proteinExistence type="predicted"/>
<keyword evidence="3" id="KW-1185">Reference proteome</keyword>
<organism evidence="2 3">
    <name type="scientific">Dryococelus australis</name>
    <dbReference type="NCBI Taxonomy" id="614101"/>
    <lineage>
        <taxon>Eukaryota</taxon>
        <taxon>Metazoa</taxon>
        <taxon>Ecdysozoa</taxon>
        <taxon>Arthropoda</taxon>
        <taxon>Hexapoda</taxon>
        <taxon>Insecta</taxon>
        <taxon>Pterygota</taxon>
        <taxon>Neoptera</taxon>
        <taxon>Polyneoptera</taxon>
        <taxon>Phasmatodea</taxon>
        <taxon>Verophasmatodea</taxon>
        <taxon>Anareolatae</taxon>
        <taxon>Phasmatidae</taxon>
        <taxon>Eurycanthinae</taxon>
        <taxon>Dryococelus</taxon>
    </lineage>
</organism>
<evidence type="ECO:0000313" key="2">
    <source>
        <dbReference type="EMBL" id="KAJ8894226.1"/>
    </source>
</evidence>
<protein>
    <submittedName>
        <fullName evidence="2">Uncharacterized protein</fullName>
    </submittedName>
</protein>
<feature type="compositionally biased region" description="Basic and acidic residues" evidence="1">
    <location>
        <begin position="143"/>
        <end position="162"/>
    </location>
</feature>
<feature type="region of interest" description="Disordered" evidence="1">
    <location>
        <begin position="142"/>
        <end position="163"/>
    </location>
</feature>
<gene>
    <name evidence="2" type="ORF">PR048_006838</name>
</gene>
<dbReference type="EMBL" id="JARBHB010000002">
    <property type="protein sequence ID" value="KAJ8894226.1"/>
    <property type="molecule type" value="Genomic_DNA"/>
</dbReference>
<feature type="region of interest" description="Disordered" evidence="1">
    <location>
        <begin position="1"/>
        <end position="30"/>
    </location>
</feature>